<dbReference type="RefSeq" id="XP_033654877.1">
    <property type="nucleotide sequence ID" value="XM_033798118.1"/>
</dbReference>
<keyword evidence="2" id="KW-0812">Transmembrane</keyword>
<evidence type="ECO:0000256" key="1">
    <source>
        <dbReference type="SAM" id="MobiDB-lite"/>
    </source>
</evidence>
<dbReference type="Proteomes" id="UP000800097">
    <property type="component" value="Unassembled WGS sequence"/>
</dbReference>
<dbReference type="OrthoDB" id="3501153at2759"/>
<evidence type="ECO:0000313" key="3">
    <source>
        <dbReference type="EMBL" id="KAF2277338.1"/>
    </source>
</evidence>
<sequence>MKPSKEYERLSSSSDEDTISALKDEIAMLPLKSRRPPLRWFLWFLAVVALLVVFAGVQVAVFAILDSYRSGSSVHIHHEGPGSHSSASPSGGMHHHHDNAKSGGLASNSAFSPEILECGESAVEARVRGCLFDPMMQLWLPPACYNRENSEAYLYKNKWKWYADIQATIEIPDSVMRLGEQEVAFMDESYHRHHCIFTWENMVHALRNRLPMVEEMMSMEHVMHCHKVLLGPPWNTTKYPMATEAHSGFARCAPYEVWANNLPDDSDLKDVY</sequence>
<feature type="region of interest" description="Disordered" evidence="1">
    <location>
        <begin position="76"/>
        <end position="100"/>
    </location>
</feature>
<protein>
    <submittedName>
        <fullName evidence="3">Uncharacterized protein</fullName>
    </submittedName>
</protein>
<dbReference type="PANTHER" id="PTHR35896">
    <property type="entry name" value="IG-LIKE DOMAIN-CONTAINING PROTEIN"/>
    <property type="match status" value="1"/>
</dbReference>
<proteinExistence type="predicted"/>
<feature type="compositionally biased region" description="Low complexity" evidence="1">
    <location>
        <begin position="82"/>
        <end position="92"/>
    </location>
</feature>
<dbReference type="EMBL" id="ML986490">
    <property type="protein sequence ID" value="KAF2277338.1"/>
    <property type="molecule type" value="Genomic_DNA"/>
</dbReference>
<organism evidence="3 4">
    <name type="scientific">Westerdykella ornata</name>
    <dbReference type="NCBI Taxonomy" id="318751"/>
    <lineage>
        <taxon>Eukaryota</taxon>
        <taxon>Fungi</taxon>
        <taxon>Dikarya</taxon>
        <taxon>Ascomycota</taxon>
        <taxon>Pezizomycotina</taxon>
        <taxon>Dothideomycetes</taxon>
        <taxon>Pleosporomycetidae</taxon>
        <taxon>Pleosporales</taxon>
        <taxon>Sporormiaceae</taxon>
        <taxon>Westerdykella</taxon>
    </lineage>
</organism>
<keyword evidence="4" id="KW-1185">Reference proteome</keyword>
<reference evidence="3" key="1">
    <citation type="journal article" date="2020" name="Stud. Mycol.">
        <title>101 Dothideomycetes genomes: a test case for predicting lifestyles and emergence of pathogens.</title>
        <authorList>
            <person name="Haridas S."/>
            <person name="Albert R."/>
            <person name="Binder M."/>
            <person name="Bloem J."/>
            <person name="Labutti K."/>
            <person name="Salamov A."/>
            <person name="Andreopoulos B."/>
            <person name="Baker S."/>
            <person name="Barry K."/>
            <person name="Bills G."/>
            <person name="Bluhm B."/>
            <person name="Cannon C."/>
            <person name="Castanera R."/>
            <person name="Culley D."/>
            <person name="Daum C."/>
            <person name="Ezra D."/>
            <person name="Gonzalez J."/>
            <person name="Henrissat B."/>
            <person name="Kuo A."/>
            <person name="Liang C."/>
            <person name="Lipzen A."/>
            <person name="Lutzoni F."/>
            <person name="Magnuson J."/>
            <person name="Mondo S."/>
            <person name="Nolan M."/>
            <person name="Ohm R."/>
            <person name="Pangilinan J."/>
            <person name="Park H.-J."/>
            <person name="Ramirez L."/>
            <person name="Alfaro M."/>
            <person name="Sun H."/>
            <person name="Tritt A."/>
            <person name="Yoshinaga Y."/>
            <person name="Zwiers L.-H."/>
            <person name="Turgeon B."/>
            <person name="Goodwin S."/>
            <person name="Spatafora J."/>
            <person name="Crous P."/>
            <person name="Grigoriev I."/>
        </authorList>
    </citation>
    <scope>NUCLEOTIDE SEQUENCE</scope>
    <source>
        <strain evidence="3">CBS 379.55</strain>
    </source>
</reference>
<dbReference type="GeneID" id="54551293"/>
<dbReference type="InterPro" id="IPR053008">
    <property type="entry name" value="Phomopsin_biosynth_assoc"/>
</dbReference>
<evidence type="ECO:0000313" key="4">
    <source>
        <dbReference type="Proteomes" id="UP000800097"/>
    </source>
</evidence>
<dbReference type="PANTHER" id="PTHR35896:SF3">
    <property type="entry name" value="MAJOR FACILITATOR SUPERFAMILY TRANSPORTER"/>
    <property type="match status" value="1"/>
</dbReference>
<keyword evidence="2" id="KW-1133">Transmembrane helix</keyword>
<dbReference type="AlphaFoldDB" id="A0A6A6JN31"/>
<keyword evidence="2" id="KW-0472">Membrane</keyword>
<name>A0A6A6JN31_WESOR</name>
<gene>
    <name evidence="3" type="ORF">EI97DRAFT_432215</name>
</gene>
<feature type="transmembrane region" description="Helical" evidence="2">
    <location>
        <begin position="40"/>
        <end position="65"/>
    </location>
</feature>
<evidence type="ECO:0000256" key="2">
    <source>
        <dbReference type="SAM" id="Phobius"/>
    </source>
</evidence>
<accession>A0A6A6JN31</accession>